<gene>
    <name evidence="8" type="ORF">H9812_01770</name>
</gene>
<reference evidence="8" key="1">
    <citation type="journal article" date="2021" name="PeerJ">
        <title>Extensive microbial diversity within the chicken gut microbiome revealed by metagenomics and culture.</title>
        <authorList>
            <person name="Gilroy R."/>
            <person name="Ravi A."/>
            <person name="Getino M."/>
            <person name="Pursley I."/>
            <person name="Horton D.L."/>
            <person name="Alikhan N.F."/>
            <person name="Baker D."/>
            <person name="Gharbi K."/>
            <person name="Hall N."/>
            <person name="Watson M."/>
            <person name="Adriaenssens E.M."/>
            <person name="Foster-Nyarko E."/>
            <person name="Jarju S."/>
            <person name="Secka A."/>
            <person name="Antonio M."/>
            <person name="Oren A."/>
            <person name="Chaudhuri R.R."/>
            <person name="La Ragione R."/>
            <person name="Hildebrand F."/>
            <person name="Pallen M.J."/>
        </authorList>
    </citation>
    <scope>NUCLEOTIDE SEQUENCE</scope>
    <source>
        <strain evidence="8">CHK33-5263</strain>
    </source>
</reference>
<feature type="region of interest" description="Disordered" evidence="5">
    <location>
        <begin position="117"/>
        <end position="184"/>
    </location>
</feature>
<dbReference type="EMBL" id="DXBS01000039">
    <property type="protein sequence ID" value="HIZ24188.1"/>
    <property type="molecule type" value="Genomic_DNA"/>
</dbReference>
<keyword evidence="2" id="KW-0687">Ribonucleoprotein</keyword>
<accession>A0A9D2DW56</accession>
<evidence type="ECO:0000313" key="9">
    <source>
        <dbReference type="Proteomes" id="UP000824044"/>
    </source>
</evidence>
<protein>
    <recommendedName>
        <fullName evidence="3 4">50S ribosomal protein L15</fullName>
    </recommendedName>
</protein>
<keyword evidence="6" id="KW-0812">Transmembrane</keyword>
<proteinExistence type="predicted"/>
<keyword evidence="6" id="KW-0472">Membrane</keyword>
<dbReference type="Gene3D" id="3.100.10.10">
    <property type="match status" value="1"/>
</dbReference>
<evidence type="ECO:0000313" key="8">
    <source>
        <dbReference type="EMBL" id="HIZ24188.1"/>
    </source>
</evidence>
<comment type="caution">
    <text evidence="8">The sequence shown here is derived from an EMBL/GenBank/DDBJ whole genome shotgun (WGS) entry which is preliminary data.</text>
</comment>
<dbReference type="Pfam" id="PF00828">
    <property type="entry name" value="Ribosomal_L27A"/>
    <property type="match status" value="1"/>
</dbReference>
<evidence type="ECO:0000256" key="2">
    <source>
        <dbReference type="ARBA" id="ARBA00023274"/>
    </source>
</evidence>
<evidence type="ECO:0000256" key="6">
    <source>
        <dbReference type="SAM" id="Phobius"/>
    </source>
</evidence>
<reference evidence="8" key="2">
    <citation type="submission" date="2021-04" db="EMBL/GenBank/DDBJ databases">
        <authorList>
            <person name="Gilroy R."/>
        </authorList>
    </citation>
    <scope>NUCLEOTIDE SEQUENCE</scope>
    <source>
        <strain evidence="8">CHK33-5263</strain>
    </source>
</reference>
<dbReference type="AlphaFoldDB" id="A0A9D2DW56"/>
<dbReference type="Proteomes" id="UP000824044">
    <property type="component" value="Unassembled WGS sequence"/>
</dbReference>
<evidence type="ECO:0000256" key="5">
    <source>
        <dbReference type="SAM" id="MobiDB-lite"/>
    </source>
</evidence>
<sequence length="289" mass="30978">MVTMLLAPDATVLLVTLGIVAALLAALVIADFVRSVKKYKADTSAPRKSLTIRWVRPERPAAAPVEAQPVPAATEAEQEVAVTVMPPAALAIKPPAEMAVMPSAALATLPHPEPVPLPVEAPVPVEEPEPAEDPVPQEVPAEEPAPEEVPAEDPAPMEEPAPVEEPEETPAPRPDPKAEHRVSASVAAELMADEEAEGQVIRSGRVADKTRTAIVNIDTLSDYFEDGEYVDIDAMKARIPFFDRRATYVKVLARGFLTKTLEVEADVYSMEAAKMILLLGGKVIVTIKE</sequence>
<evidence type="ECO:0000256" key="3">
    <source>
        <dbReference type="ARBA" id="ARBA00035497"/>
    </source>
</evidence>
<evidence type="ECO:0000259" key="7">
    <source>
        <dbReference type="Pfam" id="PF00828"/>
    </source>
</evidence>
<feature type="transmembrane region" description="Helical" evidence="6">
    <location>
        <begin position="12"/>
        <end position="33"/>
    </location>
</feature>
<dbReference type="InterPro" id="IPR036227">
    <property type="entry name" value="Ribosomal_uL15/eL18_sf"/>
</dbReference>
<dbReference type="GO" id="GO:1990904">
    <property type="term" value="C:ribonucleoprotein complex"/>
    <property type="evidence" value="ECO:0007669"/>
    <property type="project" value="UniProtKB-KW"/>
</dbReference>
<evidence type="ECO:0000256" key="4">
    <source>
        <dbReference type="RuleBase" id="RU003889"/>
    </source>
</evidence>
<dbReference type="SUPFAM" id="SSF52080">
    <property type="entry name" value="Ribosomal proteins L15p and L18e"/>
    <property type="match status" value="1"/>
</dbReference>
<name>A0A9D2DW56_9FIRM</name>
<keyword evidence="1 8" id="KW-0689">Ribosomal protein</keyword>
<dbReference type="InterPro" id="IPR021131">
    <property type="entry name" value="Ribosomal_uL15/eL18"/>
</dbReference>
<organism evidence="8 9">
    <name type="scientific">Candidatus Gallimonas intestinigallinarum</name>
    <dbReference type="NCBI Taxonomy" id="2838604"/>
    <lineage>
        <taxon>Bacteria</taxon>
        <taxon>Bacillati</taxon>
        <taxon>Bacillota</taxon>
        <taxon>Clostridia</taxon>
        <taxon>Candidatus Gallimonas</taxon>
    </lineage>
</organism>
<evidence type="ECO:0000256" key="1">
    <source>
        <dbReference type="ARBA" id="ARBA00022980"/>
    </source>
</evidence>
<dbReference type="GO" id="GO:0005840">
    <property type="term" value="C:ribosome"/>
    <property type="evidence" value="ECO:0007669"/>
    <property type="project" value="UniProtKB-KW"/>
</dbReference>
<feature type="domain" description="Large ribosomal subunit protein uL15/eL18" evidence="7">
    <location>
        <begin position="214"/>
        <end position="284"/>
    </location>
</feature>
<keyword evidence="6" id="KW-1133">Transmembrane helix</keyword>
<feature type="compositionally biased region" description="Acidic residues" evidence="5">
    <location>
        <begin position="140"/>
        <end position="151"/>
    </location>
</feature>